<dbReference type="InterPro" id="IPR004806">
    <property type="entry name" value="Rad23"/>
</dbReference>
<dbReference type="PROSITE" id="PS50030">
    <property type="entry name" value="UBA"/>
    <property type="match status" value="2"/>
</dbReference>
<proteinExistence type="inferred from homology"/>
<feature type="domain" description="Ubiquitin-like" evidence="8">
    <location>
        <begin position="5"/>
        <end position="78"/>
    </location>
</feature>
<evidence type="ECO:0000256" key="4">
    <source>
        <dbReference type="ARBA" id="ARBA00023242"/>
    </source>
</evidence>
<dbReference type="SUPFAM" id="SSF101238">
    <property type="entry name" value="XPC-binding domain"/>
    <property type="match status" value="1"/>
</dbReference>
<dbReference type="InterPro" id="IPR006636">
    <property type="entry name" value="STI1_HS-bd"/>
</dbReference>
<evidence type="ECO:0000259" key="8">
    <source>
        <dbReference type="PROSITE" id="PS50053"/>
    </source>
</evidence>
<accession>A0ABQ8Y126</accession>
<dbReference type="Pfam" id="PF09280">
    <property type="entry name" value="XPC-binding"/>
    <property type="match status" value="1"/>
</dbReference>
<feature type="compositionally biased region" description="Gly residues" evidence="6">
    <location>
        <begin position="422"/>
        <end position="433"/>
    </location>
</feature>
<dbReference type="CDD" id="cd01805">
    <property type="entry name" value="Ubl_Rad23"/>
    <property type="match status" value="1"/>
</dbReference>
<dbReference type="SMART" id="SM00213">
    <property type="entry name" value="UBQ"/>
    <property type="match status" value="1"/>
</dbReference>
<dbReference type="EMBL" id="JAOAOG010000233">
    <property type="protein sequence ID" value="KAJ6238290.1"/>
    <property type="molecule type" value="Genomic_DNA"/>
</dbReference>
<comment type="subcellular location">
    <subcellularLocation>
        <location evidence="5">Nucleus</location>
    </subcellularLocation>
    <subcellularLocation>
        <location evidence="5">Cytoplasm</location>
    </subcellularLocation>
</comment>
<evidence type="ECO:0000313" key="9">
    <source>
        <dbReference type="EMBL" id="KAJ6238290.1"/>
    </source>
</evidence>
<feature type="compositionally biased region" description="Basic and acidic residues" evidence="6">
    <location>
        <begin position="220"/>
        <end position="230"/>
    </location>
</feature>
<dbReference type="SMART" id="SM00165">
    <property type="entry name" value="UBA"/>
    <property type="match status" value="2"/>
</dbReference>
<evidence type="ECO:0000259" key="7">
    <source>
        <dbReference type="PROSITE" id="PS50030"/>
    </source>
</evidence>
<dbReference type="InterPro" id="IPR015360">
    <property type="entry name" value="XPC-bd"/>
</dbReference>
<dbReference type="Proteomes" id="UP001150062">
    <property type="component" value="Unassembled WGS sequence"/>
</dbReference>
<dbReference type="InterPro" id="IPR009060">
    <property type="entry name" value="UBA-like_sf"/>
</dbReference>
<dbReference type="CDD" id="cd14280">
    <property type="entry name" value="UBA1_Rad23_like"/>
    <property type="match status" value="1"/>
</dbReference>
<dbReference type="InterPro" id="IPR000626">
    <property type="entry name" value="Ubiquitin-like_dom"/>
</dbReference>
<dbReference type="Gene3D" id="1.10.10.540">
    <property type="entry name" value="XPC-binding domain"/>
    <property type="match status" value="1"/>
</dbReference>
<feature type="region of interest" description="Disordered" evidence="6">
    <location>
        <begin position="413"/>
        <end position="433"/>
    </location>
</feature>
<keyword evidence="2 5" id="KW-0227">DNA damage</keyword>
<keyword evidence="1" id="KW-0677">Repeat</keyword>
<feature type="region of interest" description="Disordered" evidence="6">
    <location>
        <begin position="86"/>
        <end position="149"/>
    </location>
</feature>
<evidence type="ECO:0000256" key="3">
    <source>
        <dbReference type="ARBA" id="ARBA00023204"/>
    </source>
</evidence>
<feature type="domain" description="UBA" evidence="7">
    <location>
        <begin position="153"/>
        <end position="193"/>
    </location>
</feature>
<dbReference type="SMART" id="SM00727">
    <property type="entry name" value="STI1"/>
    <property type="match status" value="1"/>
</dbReference>
<dbReference type="PANTHER" id="PTHR10621:SF0">
    <property type="entry name" value="UV EXCISION REPAIR PROTEIN RAD23"/>
    <property type="match status" value="1"/>
</dbReference>
<feature type="domain" description="UBA" evidence="7">
    <location>
        <begin position="373"/>
        <end position="413"/>
    </location>
</feature>
<comment type="function">
    <text evidence="5">Multiubiquitin chain receptor involved in modulation of proteasomal degradation. Involved in nucleotide excision repair.</text>
</comment>
<dbReference type="PRINTS" id="PR01839">
    <property type="entry name" value="RAD23PROTEIN"/>
</dbReference>
<comment type="similarity">
    <text evidence="5">Belongs to the RAD23 family.</text>
</comment>
<evidence type="ECO:0000256" key="2">
    <source>
        <dbReference type="ARBA" id="ARBA00022763"/>
    </source>
</evidence>
<feature type="compositionally biased region" description="Gly residues" evidence="6">
    <location>
        <begin position="336"/>
        <end position="363"/>
    </location>
</feature>
<feature type="compositionally biased region" description="Low complexity" evidence="6">
    <location>
        <begin position="231"/>
        <end position="250"/>
    </location>
</feature>
<sequence length="433" mass="48293">MSTTIKILIRSIQGKSFVAELDPEQTILDVKTMIEEKWKYLIAGQKLIHSAKILQDQTHIKDIDFKGKQFFVVAYKKPIQTQPKLVEKKVEKPKENNQSMNIENKTEENKTEEKKNEGMNIEKKTEENQKEQNKTEEKKESYSSGASSMVNKENYEETINMIAGMGFEIPQIKLALRAAFGNPNRAIEYLVNGIPEQFTQQNLGSQQTQNQTENQNQNETENKTENKTENQNENETENQTQTQTNTNTNNSSFNIFGGGQQNQNQNQNTTQNETTTDSPLETLRNHPQFNQLKQMIIQNPNLIQPIIQQLTRESPELGQYIITHPQEFLGLLSGGTGGSGGGSGGSGGLGGMGGMGGGGSGGRGRGRGIQVTQEEMEQIQRLEGLGFERSQVVQAWLACEKNETQAAQLLFTFRDEEEQNQQGGGQQGGGEQN</sequence>
<protein>
    <recommendedName>
        <fullName evidence="5">UV excision repair protein RAD23</fullName>
    </recommendedName>
</protein>
<feature type="compositionally biased region" description="Basic and acidic residues" evidence="6">
    <location>
        <begin position="104"/>
        <end position="141"/>
    </location>
</feature>
<name>A0ABQ8Y126_9EUKA</name>
<evidence type="ECO:0000313" key="10">
    <source>
        <dbReference type="Proteomes" id="UP001150062"/>
    </source>
</evidence>
<keyword evidence="3 5" id="KW-0234">DNA repair</keyword>
<organism evidence="9 10">
    <name type="scientific">Anaeramoeba flamelloides</name>
    <dbReference type="NCBI Taxonomy" id="1746091"/>
    <lineage>
        <taxon>Eukaryota</taxon>
        <taxon>Metamonada</taxon>
        <taxon>Anaeramoebidae</taxon>
        <taxon>Anaeramoeba</taxon>
    </lineage>
</organism>
<keyword evidence="10" id="KW-1185">Reference proteome</keyword>
<feature type="compositionally biased region" description="Low complexity" evidence="6">
    <location>
        <begin position="261"/>
        <end position="276"/>
    </location>
</feature>
<reference evidence="9" key="1">
    <citation type="submission" date="2022-08" db="EMBL/GenBank/DDBJ databases">
        <title>Novel sulfate-reducing endosymbionts in the free-living metamonad Anaeramoeba.</title>
        <authorList>
            <person name="Jerlstrom-Hultqvist J."/>
            <person name="Cepicka I."/>
            <person name="Gallot-Lavallee L."/>
            <person name="Salas-Leiva D."/>
            <person name="Curtis B.A."/>
            <person name="Zahonova K."/>
            <person name="Pipaliya S."/>
            <person name="Dacks J."/>
            <person name="Roger A.J."/>
        </authorList>
    </citation>
    <scope>NUCLEOTIDE SEQUENCE</scope>
    <source>
        <strain evidence="9">Schooner1</strain>
    </source>
</reference>
<evidence type="ECO:0000256" key="1">
    <source>
        <dbReference type="ARBA" id="ARBA00022737"/>
    </source>
</evidence>
<dbReference type="InterPro" id="IPR036353">
    <property type="entry name" value="XPC-bd_sf"/>
</dbReference>
<feature type="region of interest" description="Disordered" evidence="6">
    <location>
        <begin position="336"/>
        <end position="368"/>
    </location>
</feature>
<dbReference type="Pfam" id="PF00240">
    <property type="entry name" value="ubiquitin"/>
    <property type="match status" value="1"/>
</dbReference>
<feature type="compositionally biased region" description="Low complexity" evidence="6">
    <location>
        <begin position="202"/>
        <end position="219"/>
    </location>
</feature>
<evidence type="ECO:0000256" key="6">
    <source>
        <dbReference type="SAM" id="MobiDB-lite"/>
    </source>
</evidence>
<feature type="compositionally biased region" description="Basic and acidic residues" evidence="6">
    <location>
        <begin position="86"/>
        <end position="95"/>
    </location>
</feature>
<dbReference type="SUPFAM" id="SSF54236">
    <property type="entry name" value="Ubiquitin-like"/>
    <property type="match status" value="1"/>
</dbReference>
<dbReference type="Gene3D" id="3.10.20.90">
    <property type="entry name" value="Phosphatidylinositol 3-kinase Catalytic Subunit, Chain A, domain 1"/>
    <property type="match status" value="1"/>
</dbReference>
<keyword evidence="5" id="KW-0963">Cytoplasm</keyword>
<dbReference type="PANTHER" id="PTHR10621">
    <property type="entry name" value="UV EXCISION REPAIR PROTEIN RAD23"/>
    <property type="match status" value="1"/>
</dbReference>
<dbReference type="NCBIfam" id="TIGR00601">
    <property type="entry name" value="rad23"/>
    <property type="match status" value="1"/>
</dbReference>
<evidence type="ECO:0000256" key="5">
    <source>
        <dbReference type="RuleBase" id="RU367049"/>
    </source>
</evidence>
<feature type="region of interest" description="Disordered" evidence="6">
    <location>
        <begin position="202"/>
        <end position="283"/>
    </location>
</feature>
<comment type="caution">
    <text evidence="9">The sequence shown here is derived from an EMBL/GenBank/DDBJ whole genome shotgun (WGS) entry which is preliminary data.</text>
</comment>
<dbReference type="SUPFAM" id="SSF46934">
    <property type="entry name" value="UBA-like"/>
    <property type="match status" value="2"/>
</dbReference>
<keyword evidence="4 5" id="KW-0539">Nucleus</keyword>
<dbReference type="Pfam" id="PF00627">
    <property type="entry name" value="UBA"/>
    <property type="match status" value="2"/>
</dbReference>
<dbReference type="PROSITE" id="PS50053">
    <property type="entry name" value="UBIQUITIN_2"/>
    <property type="match status" value="1"/>
</dbReference>
<dbReference type="InterPro" id="IPR015940">
    <property type="entry name" value="UBA"/>
</dbReference>
<dbReference type="Gene3D" id="1.10.8.10">
    <property type="entry name" value="DNA helicase RuvA subunit, C-terminal domain"/>
    <property type="match status" value="2"/>
</dbReference>
<gene>
    <name evidence="9" type="ORF">M0813_26259</name>
</gene>
<dbReference type="CDD" id="cd14281">
    <property type="entry name" value="UBA2_Rad23_like"/>
    <property type="match status" value="1"/>
</dbReference>
<dbReference type="InterPro" id="IPR029071">
    <property type="entry name" value="Ubiquitin-like_domsf"/>
</dbReference>